<evidence type="ECO:0000256" key="1">
    <source>
        <dbReference type="PROSITE-ProRule" id="PRU10141"/>
    </source>
</evidence>
<feature type="binding site" evidence="1">
    <location>
        <position position="92"/>
    </location>
    <ligand>
        <name>ATP</name>
        <dbReference type="ChEBI" id="CHEBI:30616"/>
    </ligand>
</feature>
<dbReference type="GO" id="GO:0005524">
    <property type="term" value="F:ATP binding"/>
    <property type="evidence" value="ECO:0007669"/>
    <property type="project" value="UniProtKB-UniRule"/>
</dbReference>
<dbReference type="Proteomes" id="UP000198287">
    <property type="component" value="Unassembled WGS sequence"/>
</dbReference>
<proteinExistence type="predicted"/>
<dbReference type="GO" id="GO:0003743">
    <property type="term" value="F:translation initiation factor activity"/>
    <property type="evidence" value="ECO:0007669"/>
    <property type="project" value="UniProtKB-KW"/>
</dbReference>
<dbReference type="AlphaFoldDB" id="A0A226EW20"/>
<dbReference type="EMBL" id="LNIX01000001">
    <property type="protein sequence ID" value="OXA61803.1"/>
    <property type="molecule type" value="Genomic_DNA"/>
</dbReference>
<dbReference type="GO" id="GO:0016301">
    <property type="term" value="F:kinase activity"/>
    <property type="evidence" value="ECO:0007669"/>
    <property type="project" value="UniProtKB-KW"/>
</dbReference>
<organism evidence="2 3">
    <name type="scientific">Folsomia candida</name>
    <name type="common">Springtail</name>
    <dbReference type="NCBI Taxonomy" id="158441"/>
    <lineage>
        <taxon>Eukaryota</taxon>
        <taxon>Metazoa</taxon>
        <taxon>Ecdysozoa</taxon>
        <taxon>Arthropoda</taxon>
        <taxon>Hexapoda</taxon>
        <taxon>Collembola</taxon>
        <taxon>Entomobryomorpha</taxon>
        <taxon>Isotomoidea</taxon>
        <taxon>Isotomidae</taxon>
        <taxon>Proisotominae</taxon>
        <taxon>Folsomia</taxon>
    </lineage>
</organism>
<dbReference type="InterPro" id="IPR017441">
    <property type="entry name" value="Protein_kinase_ATP_BS"/>
</dbReference>
<keyword evidence="2" id="KW-0396">Initiation factor</keyword>
<dbReference type="InterPro" id="IPR011009">
    <property type="entry name" value="Kinase-like_dom_sf"/>
</dbReference>
<keyword evidence="2" id="KW-0418">Kinase</keyword>
<gene>
    <name evidence="2" type="ORF">Fcan01_00232</name>
</gene>
<dbReference type="SUPFAM" id="SSF56112">
    <property type="entry name" value="Protein kinase-like (PK-like)"/>
    <property type="match status" value="1"/>
</dbReference>
<keyword evidence="2" id="KW-0648">Protein biosynthesis</keyword>
<evidence type="ECO:0000313" key="3">
    <source>
        <dbReference type="Proteomes" id="UP000198287"/>
    </source>
</evidence>
<evidence type="ECO:0000313" key="2">
    <source>
        <dbReference type="EMBL" id="OXA61803.1"/>
    </source>
</evidence>
<protein>
    <submittedName>
        <fullName evidence="2">Eukaryotic translation initiation factor 2-alpha kinase 3</fullName>
    </submittedName>
</protein>
<dbReference type="PROSITE" id="PS00107">
    <property type="entry name" value="PROTEIN_KINASE_ATP"/>
    <property type="match status" value="1"/>
</dbReference>
<name>A0A226EW20_FOLCA</name>
<comment type="caution">
    <text evidence="2">The sequence shown here is derived from an EMBL/GenBank/DDBJ whole genome shotgun (WGS) entry which is preliminary data.</text>
</comment>
<keyword evidence="2" id="KW-0808">Transferase</keyword>
<accession>A0A226EW20</accession>
<keyword evidence="3" id="KW-1185">Reference proteome</keyword>
<dbReference type="Gene3D" id="3.30.200.20">
    <property type="entry name" value="Phosphorylase Kinase, domain 1"/>
    <property type="match status" value="1"/>
</dbReference>
<reference evidence="2 3" key="1">
    <citation type="submission" date="2015-12" db="EMBL/GenBank/DDBJ databases">
        <title>The genome of Folsomia candida.</title>
        <authorList>
            <person name="Faddeeva A."/>
            <person name="Derks M.F."/>
            <person name="Anvar Y."/>
            <person name="Smit S."/>
            <person name="Van Straalen N."/>
            <person name="Roelofs D."/>
        </authorList>
    </citation>
    <scope>NUCLEOTIDE SEQUENCE [LARGE SCALE GENOMIC DNA]</scope>
    <source>
        <strain evidence="2 3">VU population</strain>
        <tissue evidence="2">Whole body</tissue>
    </source>
</reference>
<keyword evidence="1" id="KW-0547">Nucleotide-binding</keyword>
<keyword evidence="1" id="KW-0067">ATP-binding</keyword>
<sequence length="104" mass="11689">MSLGHCGHGSICRWVNLVLGQSVAGSIWYWVNLSLEVRLTQAMSFIRKIFSPSPAHNPKKHPLKYEPCLGHGGFGIVLKAIDKQKDSAYAIKFLFPQYNSEDEK</sequence>